<name>A0A1J5TKM9_9ARCH</name>
<reference evidence="2 3" key="1">
    <citation type="submission" date="2016-08" db="EMBL/GenBank/DDBJ databases">
        <title>New Insights into Marine Group III Euryarchaeota, from dark to light.</title>
        <authorList>
            <person name="Haro-Moreno J.M."/>
            <person name="Rodriguez-Valera F."/>
            <person name="Lopez-Garcia P."/>
            <person name="Moreira D."/>
            <person name="Martin-Cuadrado A.B."/>
        </authorList>
    </citation>
    <scope>NUCLEOTIDE SEQUENCE [LARGE SCALE GENOMIC DNA]</scope>
    <source>
        <strain evidence="2">CG-Epi1</strain>
    </source>
</reference>
<accession>A0A1J5TKM9</accession>
<keyword evidence="1" id="KW-1133">Transmembrane helix</keyword>
<feature type="transmembrane region" description="Helical" evidence="1">
    <location>
        <begin position="49"/>
        <end position="68"/>
    </location>
</feature>
<gene>
    <name evidence="2" type="ORF">BD935_04720</name>
</gene>
<keyword evidence="1" id="KW-0812">Transmembrane</keyword>
<proteinExistence type="predicted"/>
<sequence>MNQKTWELLPFWFPQSKKNKFWAVIFITLFVLSIDFWNWNSDTRVSDWIPVWIIYLIVIQFALAYSLWKFSKEWNLDE</sequence>
<dbReference type="EMBL" id="MIZA01000009">
    <property type="protein sequence ID" value="OIR20691.1"/>
    <property type="molecule type" value="Genomic_DNA"/>
</dbReference>
<comment type="caution">
    <text evidence="2">The sequence shown here is derived from an EMBL/GenBank/DDBJ whole genome shotgun (WGS) entry which is preliminary data.</text>
</comment>
<evidence type="ECO:0000313" key="3">
    <source>
        <dbReference type="Proteomes" id="UP000183080"/>
    </source>
</evidence>
<organism evidence="2 3">
    <name type="scientific">Marine Group III euryarchaeote CG-Epi1</name>
    <dbReference type="NCBI Taxonomy" id="1888995"/>
    <lineage>
        <taxon>Archaea</taxon>
        <taxon>Methanobacteriati</taxon>
        <taxon>Thermoplasmatota</taxon>
        <taxon>Thermoplasmata</taxon>
        <taxon>Candidatus Thermoprofundales</taxon>
    </lineage>
</organism>
<feature type="transmembrane region" description="Helical" evidence="1">
    <location>
        <begin position="21"/>
        <end position="37"/>
    </location>
</feature>
<protein>
    <submittedName>
        <fullName evidence="2">Uncharacterized protein</fullName>
    </submittedName>
</protein>
<dbReference type="STRING" id="1888995.BD935_04720"/>
<keyword evidence="1" id="KW-0472">Membrane</keyword>
<evidence type="ECO:0000313" key="2">
    <source>
        <dbReference type="EMBL" id="OIR20691.1"/>
    </source>
</evidence>
<evidence type="ECO:0000256" key="1">
    <source>
        <dbReference type="SAM" id="Phobius"/>
    </source>
</evidence>
<dbReference type="Proteomes" id="UP000183080">
    <property type="component" value="Unassembled WGS sequence"/>
</dbReference>
<dbReference type="AlphaFoldDB" id="A0A1J5TKM9"/>